<comment type="caution">
    <text evidence="1">The sequence shown here is derived from an EMBL/GenBank/DDBJ whole genome shotgun (WGS) entry which is preliminary data.</text>
</comment>
<evidence type="ECO:0000313" key="2">
    <source>
        <dbReference type="Proteomes" id="UP000076574"/>
    </source>
</evidence>
<accession>A0A161QZD8</accession>
<name>A0A161QZD8_9BRAD</name>
<organism evidence="1 2">
    <name type="scientific">Tardiphaga robiniae</name>
    <dbReference type="NCBI Taxonomy" id="943830"/>
    <lineage>
        <taxon>Bacteria</taxon>
        <taxon>Pseudomonadati</taxon>
        <taxon>Pseudomonadota</taxon>
        <taxon>Alphaproteobacteria</taxon>
        <taxon>Hyphomicrobiales</taxon>
        <taxon>Nitrobacteraceae</taxon>
        <taxon>Tardiphaga</taxon>
    </lineage>
</organism>
<gene>
    <name evidence="1" type="ORF">A4A58_14480</name>
</gene>
<dbReference type="AlphaFoldDB" id="A0A161QZD8"/>
<evidence type="ECO:0000313" key="1">
    <source>
        <dbReference type="EMBL" id="KZD21551.1"/>
    </source>
</evidence>
<dbReference type="RefSeq" id="WP_068736785.1">
    <property type="nucleotide sequence ID" value="NZ_LVYV01000045.1"/>
</dbReference>
<protein>
    <submittedName>
        <fullName evidence="1">Uncharacterized protein</fullName>
    </submittedName>
</protein>
<proteinExistence type="predicted"/>
<reference evidence="1 2" key="1">
    <citation type="submission" date="2016-03" db="EMBL/GenBank/DDBJ databases">
        <title>Microsymbionts genomes from the relict species Vavilovia formosa (Stev.) Fed.</title>
        <authorList>
            <person name="Kopat V."/>
            <person name="Chirak E."/>
            <person name="Kimeklis A."/>
            <person name="Andronov E."/>
        </authorList>
    </citation>
    <scope>NUCLEOTIDE SEQUENCE [LARGE SCALE GENOMIC DNA]</scope>
    <source>
        <strain evidence="1 2">Vaf07</strain>
    </source>
</reference>
<dbReference type="Proteomes" id="UP000076574">
    <property type="component" value="Unassembled WGS sequence"/>
</dbReference>
<sequence length="96" mass="10158">MPMQFRKTSIRSRKRTLGLAAFGLIVDAIVSHPRVDVPAMVNVAMMSRFAIAPVMASLGGLSWTTSTGSSDTVAPTPVMSVNHVTRMCARAHGSAS</sequence>
<dbReference type="EMBL" id="LVYV01000045">
    <property type="protein sequence ID" value="KZD21551.1"/>
    <property type="molecule type" value="Genomic_DNA"/>
</dbReference>
<dbReference type="OrthoDB" id="8265756at2"/>
<keyword evidence="2" id="KW-1185">Reference proteome</keyword>